<dbReference type="Proteomes" id="UP000663836">
    <property type="component" value="Unassembled WGS sequence"/>
</dbReference>
<comment type="caution">
    <text evidence="1">The sequence shown here is derived from an EMBL/GenBank/DDBJ whole genome shotgun (WGS) entry which is preliminary data.</text>
</comment>
<dbReference type="EMBL" id="CAJOBD010032186">
    <property type="protein sequence ID" value="CAF4288585.1"/>
    <property type="molecule type" value="Genomic_DNA"/>
</dbReference>
<proteinExistence type="predicted"/>
<name>A0A820H3G6_9BILA</name>
<sequence length="62" mass="7338">MPGQKLKYEKINQVFRRECLVLEKEQSEDFLMQLCQQVESIYVLINTTNNNDSLVKIEMDIS</sequence>
<gene>
    <name evidence="1" type="ORF">JBS370_LOCUS39992</name>
</gene>
<reference evidence="1" key="1">
    <citation type="submission" date="2021-02" db="EMBL/GenBank/DDBJ databases">
        <authorList>
            <person name="Nowell W R."/>
        </authorList>
    </citation>
    <scope>NUCLEOTIDE SEQUENCE</scope>
</reference>
<feature type="non-terminal residue" evidence="1">
    <location>
        <position position="1"/>
    </location>
</feature>
<organism evidence="1 2">
    <name type="scientific">Rotaria sordida</name>
    <dbReference type="NCBI Taxonomy" id="392033"/>
    <lineage>
        <taxon>Eukaryota</taxon>
        <taxon>Metazoa</taxon>
        <taxon>Spiralia</taxon>
        <taxon>Gnathifera</taxon>
        <taxon>Rotifera</taxon>
        <taxon>Eurotatoria</taxon>
        <taxon>Bdelloidea</taxon>
        <taxon>Philodinida</taxon>
        <taxon>Philodinidae</taxon>
        <taxon>Rotaria</taxon>
    </lineage>
</organism>
<evidence type="ECO:0000313" key="1">
    <source>
        <dbReference type="EMBL" id="CAF4288585.1"/>
    </source>
</evidence>
<evidence type="ECO:0000313" key="2">
    <source>
        <dbReference type="Proteomes" id="UP000663836"/>
    </source>
</evidence>
<dbReference type="AlphaFoldDB" id="A0A820H3G6"/>
<accession>A0A820H3G6</accession>
<protein>
    <submittedName>
        <fullName evidence="1">Uncharacterized protein</fullName>
    </submittedName>
</protein>